<feature type="compositionally biased region" description="Basic and acidic residues" evidence="1">
    <location>
        <begin position="31"/>
        <end position="43"/>
    </location>
</feature>
<sequence length="164" mass="18690">MENSTIQFTIAFTDPELDDEERDREVQNLRQGIKDLDIEKAGPVRDPNPPEGNKSMGGFLAGVFAIQVLGIHVREILDHLREQLSNKRIKLKVEGNGKMLEVEASNREEIDMVVRKAREFIENPTTRQPNKTTIDAMGERDEDLPSFSSTDKLMAYLDEDHQKP</sequence>
<evidence type="ECO:0000256" key="1">
    <source>
        <dbReference type="SAM" id="MobiDB-lite"/>
    </source>
</evidence>
<feature type="region of interest" description="Disordered" evidence="1">
    <location>
        <begin position="126"/>
        <end position="164"/>
    </location>
</feature>
<protein>
    <submittedName>
        <fullName evidence="2">Uncharacterized protein</fullName>
    </submittedName>
</protein>
<name>A0A450TJN9_9GAMM</name>
<dbReference type="EMBL" id="CAADFD010000133">
    <property type="protein sequence ID" value="VFJ67674.1"/>
    <property type="molecule type" value="Genomic_DNA"/>
</dbReference>
<accession>A0A450TJN9</accession>
<evidence type="ECO:0000313" key="2">
    <source>
        <dbReference type="EMBL" id="VFJ67674.1"/>
    </source>
</evidence>
<proteinExistence type="predicted"/>
<dbReference type="AlphaFoldDB" id="A0A450TJN9"/>
<gene>
    <name evidence="2" type="ORF">BECKFW1821B_GA0114236_11336</name>
</gene>
<feature type="region of interest" description="Disordered" evidence="1">
    <location>
        <begin position="31"/>
        <end position="53"/>
    </location>
</feature>
<reference evidence="2" key="1">
    <citation type="submission" date="2019-02" db="EMBL/GenBank/DDBJ databases">
        <authorList>
            <person name="Gruber-Vodicka R. H."/>
            <person name="Seah K. B. B."/>
        </authorList>
    </citation>
    <scope>NUCLEOTIDE SEQUENCE</scope>
    <source>
        <strain evidence="2">BECK_BZ106</strain>
    </source>
</reference>
<organism evidence="2">
    <name type="scientific">Candidatus Kentrum sp. FW</name>
    <dbReference type="NCBI Taxonomy" id="2126338"/>
    <lineage>
        <taxon>Bacteria</taxon>
        <taxon>Pseudomonadati</taxon>
        <taxon>Pseudomonadota</taxon>
        <taxon>Gammaproteobacteria</taxon>
        <taxon>Candidatus Kentrum</taxon>
    </lineage>
</organism>